<dbReference type="OrthoDB" id="5984724at2759"/>
<proteinExistence type="predicted"/>
<dbReference type="GO" id="GO:0003676">
    <property type="term" value="F:nucleic acid binding"/>
    <property type="evidence" value="ECO:0007669"/>
    <property type="project" value="InterPro"/>
</dbReference>
<comment type="caution">
    <text evidence="2">The sequence shown here is derived from an EMBL/GenBank/DDBJ whole genome shotgun (WGS) entry which is preliminary data.</text>
</comment>
<feature type="signal peptide" evidence="1">
    <location>
        <begin position="1"/>
        <end position="15"/>
    </location>
</feature>
<dbReference type="EMBL" id="BGPR01009210">
    <property type="protein sequence ID" value="GBN38610.1"/>
    <property type="molecule type" value="Genomic_DNA"/>
</dbReference>
<organism evidence="2 3">
    <name type="scientific">Araneus ventricosus</name>
    <name type="common">Orbweaver spider</name>
    <name type="synonym">Epeira ventricosa</name>
    <dbReference type="NCBI Taxonomy" id="182803"/>
    <lineage>
        <taxon>Eukaryota</taxon>
        <taxon>Metazoa</taxon>
        <taxon>Ecdysozoa</taxon>
        <taxon>Arthropoda</taxon>
        <taxon>Chelicerata</taxon>
        <taxon>Arachnida</taxon>
        <taxon>Araneae</taxon>
        <taxon>Araneomorphae</taxon>
        <taxon>Entelegynae</taxon>
        <taxon>Araneoidea</taxon>
        <taxon>Araneidae</taxon>
        <taxon>Araneus</taxon>
    </lineage>
</organism>
<name>A0A4Y2NJ84_ARAVE</name>
<gene>
    <name evidence="2" type="ORF">AVEN_39522_1</name>
</gene>
<sequence>MCICVFLCFVSKAVHVEIVSDLISEAFINTLNRFFGRRGKCTKLYSDNGKGCGRLVIRSRPRGRRVPDSRLDSTEEPPSKRIWCTLNPSGPNDFRLVWLGSLERGCQLRCRPRHLTAVQNTRSVLK</sequence>
<dbReference type="AlphaFoldDB" id="A0A4Y2NJ84"/>
<dbReference type="InterPro" id="IPR036397">
    <property type="entry name" value="RNaseH_sf"/>
</dbReference>
<reference evidence="2 3" key="1">
    <citation type="journal article" date="2019" name="Sci. Rep.">
        <title>Orb-weaving spider Araneus ventricosus genome elucidates the spidroin gene catalogue.</title>
        <authorList>
            <person name="Kono N."/>
            <person name="Nakamura H."/>
            <person name="Ohtoshi R."/>
            <person name="Moran D.A.P."/>
            <person name="Shinohara A."/>
            <person name="Yoshida Y."/>
            <person name="Fujiwara M."/>
            <person name="Mori M."/>
            <person name="Tomita M."/>
            <person name="Arakawa K."/>
        </authorList>
    </citation>
    <scope>NUCLEOTIDE SEQUENCE [LARGE SCALE GENOMIC DNA]</scope>
</reference>
<evidence type="ECO:0000313" key="2">
    <source>
        <dbReference type="EMBL" id="GBN38610.1"/>
    </source>
</evidence>
<protein>
    <recommendedName>
        <fullName evidence="4">Integrase catalytic domain-containing protein</fullName>
    </recommendedName>
</protein>
<evidence type="ECO:0000256" key="1">
    <source>
        <dbReference type="SAM" id="SignalP"/>
    </source>
</evidence>
<accession>A0A4Y2NJ84</accession>
<keyword evidence="1" id="KW-0732">Signal</keyword>
<evidence type="ECO:0008006" key="4">
    <source>
        <dbReference type="Google" id="ProtNLM"/>
    </source>
</evidence>
<keyword evidence="3" id="KW-1185">Reference proteome</keyword>
<dbReference type="Gene3D" id="3.30.420.10">
    <property type="entry name" value="Ribonuclease H-like superfamily/Ribonuclease H"/>
    <property type="match status" value="1"/>
</dbReference>
<evidence type="ECO:0000313" key="3">
    <source>
        <dbReference type="Proteomes" id="UP000499080"/>
    </source>
</evidence>
<dbReference type="Proteomes" id="UP000499080">
    <property type="component" value="Unassembled WGS sequence"/>
</dbReference>
<feature type="chain" id="PRO_5021460148" description="Integrase catalytic domain-containing protein" evidence="1">
    <location>
        <begin position="16"/>
        <end position="126"/>
    </location>
</feature>